<dbReference type="EMBL" id="OU963871">
    <property type="protein sequence ID" value="CAH0763114.1"/>
    <property type="molecule type" value="Genomic_DNA"/>
</dbReference>
<evidence type="ECO:0000256" key="1">
    <source>
        <dbReference type="SAM" id="MobiDB-lite"/>
    </source>
</evidence>
<feature type="region of interest" description="Disordered" evidence="1">
    <location>
        <begin position="148"/>
        <end position="172"/>
    </location>
</feature>
<evidence type="ECO:0000313" key="3">
    <source>
        <dbReference type="EMBL" id="CAH0763114.1"/>
    </source>
</evidence>
<organism evidence="3 4">
    <name type="scientific">Bemisia tabaci</name>
    <name type="common">Sweetpotato whitefly</name>
    <name type="synonym">Aleurodes tabaci</name>
    <dbReference type="NCBI Taxonomy" id="7038"/>
    <lineage>
        <taxon>Eukaryota</taxon>
        <taxon>Metazoa</taxon>
        <taxon>Ecdysozoa</taxon>
        <taxon>Arthropoda</taxon>
        <taxon>Hexapoda</taxon>
        <taxon>Insecta</taxon>
        <taxon>Pterygota</taxon>
        <taxon>Neoptera</taxon>
        <taxon>Paraneoptera</taxon>
        <taxon>Hemiptera</taxon>
        <taxon>Sternorrhyncha</taxon>
        <taxon>Aleyrodoidea</taxon>
        <taxon>Aleyrodidae</taxon>
        <taxon>Aleyrodinae</taxon>
        <taxon>Bemisia</taxon>
    </lineage>
</organism>
<feature type="chain" id="PRO_5040181234" evidence="2">
    <location>
        <begin position="26"/>
        <end position="182"/>
    </location>
</feature>
<keyword evidence="4" id="KW-1185">Reference proteome</keyword>
<keyword evidence="2" id="KW-0732">Signal</keyword>
<gene>
    <name evidence="3" type="ORF">BEMITA_LOCUS3159</name>
</gene>
<feature type="compositionally biased region" description="Basic and acidic residues" evidence="1">
    <location>
        <begin position="152"/>
        <end position="170"/>
    </location>
</feature>
<name>A0A9P0C2U6_BEMTA</name>
<accession>A0A9P0C2U6</accession>
<dbReference type="Proteomes" id="UP001152759">
    <property type="component" value="Chromosome 10"/>
</dbReference>
<evidence type="ECO:0000313" key="4">
    <source>
        <dbReference type="Proteomes" id="UP001152759"/>
    </source>
</evidence>
<evidence type="ECO:0000256" key="2">
    <source>
        <dbReference type="SAM" id="SignalP"/>
    </source>
</evidence>
<reference evidence="3" key="1">
    <citation type="submission" date="2021-12" db="EMBL/GenBank/DDBJ databases">
        <authorList>
            <person name="King R."/>
        </authorList>
    </citation>
    <scope>NUCLEOTIDE SEQUENCE</scope>
</reference>
<proteinExistence type="predicted"/>
<protein>
    <submittedName>
        <fullName evidence="3">Uncharacterized protein</fullName>
    </submittedName>
</protein>
<dbReference type="AlphaFoldDB" id="A0A9P0C2U6"/>
<feature type="signal peptide" evidence="2">
    <location>
        <begin position="1"/>
        <end position="25"/>
    </location>
</feature>
<sequence length="182" mass="20691">MDFRIISNFLLVSALIVSNLPKNDCKIHELKVKNDDRSYISVSTFGFFKGGGLDVKLRQFHPEPLNSNDVYGFSIDRTMSDAVNPYLDTHQEKCLLKDTNYFMASNLAVVYLEMNLKTKTLIVKCNKNMESLYIFPNKEAVTRYAVPTQPAKQDDDPFPHEDSSEWKAGDSDDLAEGAAYLY</sequence>